<dbReference type="Gene3D" id="1.20.920.10">
    <property type="entry name" value="Bromodomain-like"/>
    <property type="match status" value="1"/>
</dbReference>
<dbReference type="SUPFAM" id="SSF47370">
    <property type="entry name" value="Bromodomain"/>
    <property type="match status" value="1"/>
</dbReference>
<evidence type="ECO:0000256" key="5">
    <source>
        <dbReference type="ARBA" id="ARBA00057193"/>
    </source>
</evidence>
<dbReference type="InterPro" id="IPR003593">
    <property type="entry name" value="AAA+_ATPase"/>
</dbReference>
<dbReference type="Pfam" id="PF00439">
    <property type="entry name" value="Bromodomain"/>
    <property type="match status" value="1"/>
</dbReference>
<feature type="domain" description="Bromo" evidence="10">
    <location>
        <begin position="871"/>
        <end position="941"/>
    </location>
</feature>
<dbReference type="Gene3D" id="1.10.8.60">
    <property type="match status" value="1"/>
</dbReference>
<dbReference type="InterPro" id="IPR041569">
    <property type="entry name" value="AAA_lid_3"/>
</dbReference>
<dbReference type="InterPro" id="IPR003960">
    <property type="entry name" value="ATPase_AAA_CS"/>
</dbReference>
<feature type="region of interest" description="Disordered" evidence="9">
    <location>
        <begin position="244"/>
        <end position="329"/>
    </location>
</feature>
<dbReference type="EMBL" id="OU963862">
    <property type="protein sequence ID" value="CAH0381683.1"/>
    <property type="molecule type" value="Genomic_DNA"/>
</dbReference>
<reference evidence="11" key="1">
    <citation type="submission" date="2021-12" db="EMBL/GenBank/DDBJ databases">
        <authorList>
            <person name="King R."/>
        </authorList>
    </citation>
    <scope>NUCLEOTIDE SEQUENCE</scope>
</reference>
<feature type="compositionally biased region" description="Polar residues" evidence="9">
    <location>
        <begin position="1031"/>
        <end position="1040"/>
    </location>
</feature>
<evidence type="ECO:0000313" key="12">
    <source>
        <dbReference type="Proteomes" id="UP001152759"/>
    </source>
</evidence>
<dbReference type="PROSITE" id="PS00633">
    <property type="entry name" value="BROMODOMAIN_1"/>
    <property type="match status" value="1"/>
</dbReference>
<protein>
    <recommendedName>
        <fullName evidence="6">Tat-binding homolog 7</fullName>
    </recommendedName>
    <alternativeName>
        <fullName evidence="7">Lin-48 expression abnormal protein 1</fullName>
    </alternativeName>
</protein>
<dbReference type="GO" id="GO:0042393">
    <property type="term" value="F:histone binding"/>
    <property type="evidence" value="ECO:0007669"/>
    <property type="project" value="TreeGrafter"/>
</dbReference>
<dbReference type="PANTHER" id="PTHR23069">
    <property type="entry name" value="AAA DOMAIN-CONTAINING"/>
    <property type="match status" value="1"/>
</dbReference>
<keyword evidence="4 8" id="KW-0103">Bromodomain</keyword>
<evidence type="ECO:0000256" key="7">
    <source>
        <dbReference type="ARBA" id="ARBA00075625"/>
    </source>
</evidence>
<feature type="compositionally biased region" description="Basic residues" evidence="9">
    <location>
        <begin position="292"/>
        <end position="306"/>
    </location>
</feature>
<keyword evidence="2" id="KW-0547">Nucleotide-binding</keyword>
<proteinExistence type="inferred from homology"/>
<evidence type="ECO:0000256" key="8">
    <source>
        <dbReference type="PROSITE-ProRule" id="PRU00035"/>
    </source>
</evidence>
<evidence type="ECO:0000256" key="6">
    <source>
        <dbReference type="ARBA" id="ARBA00074192"/>
    </source>
</evidence>
<dbReference type="FunFam" id="1.10.8.60:FF:000016">
    <property type="entry name" value="ATPase family AAA domain-containing protein 2B"/>
    <property type="match status" value="1"/>
</dbReference>
<dbReference type="FunFam" id="3.40.50.300:FF:000061">
    <property type="entry name" value="ATPase family, AAA domain-containing 2"/>
    <property type="match status" value="1"/>
</dbReference>
<dbReference type="PROSITE" id="PS00674">
    <property type="entry name" value="AAA"/>
    <property type="match status" value="1"/>
</dbReference>
<dbReference type="GO" id="GO:0006334">
    <property type="term" value="P:nucleosome assembly"/>
    <property type="evidence" value="ECO:0007669"/>
    <property type="project" value="TreeGrafter"/>
</dbReference>
<comment type="function">
    <text evidence="5">Thought to form a complex that enhances transcription from repetitive DNA sequences by modulating chromatin structure.</text>
</comment>
<dbReference type="Gene3D" id="3.40.50.300">
    <property type="entry name" value="P-loop containing nucleotide triphosphate hydrolases"/>
    <property type="match status" value="1"/>
</dbReference>
<accession>A0A9P0EZA2</accession>
<dbReference type="PANTHER" id="PTHR23069:SF0">
    <property type="entry name" value="TAT-BINDING HOMOLOG 7"/>
    <property type="match status" value="1"/>
</dbReference>
<dbReference type="InterPro" id="IPR003959">
    <property type="entry name" value="ATPase_AAA_core"/>
</dbReference>
<feature type="compositionally biased region" description="Polar residues" evidence="9">
    <location>
        <begin position="1084"/>
        <end position="1113"/>
    </location>
</feature>
<feature type="compositionally biased region" description="Basic and acidic residues" evidence="9">
    <location>
        <begin position="100"/>
        <end position="138"/>
    </location>
</feature>
<dbReference type="InterPro" id="IPR036427">
    <property type="entry name" value="Bromodomain-like_sf"/>
</dbReference>
<dbReference type="InterPro" id="IPR027417">
    <property type="entry name" value="P-loop_NTPase"/>
</dbReference>
<dbReference type="GO" id="GO:0006337">
    <property type="term" value="P:nucleosome disassembly"/>
    <property type="evidence" value="ECO:0007669"/>
    <property type="project" value="TreeGrafter"/>
</dbReference>
<feature type="compositionally biased region" description="Polar residues" evidence="9">
    <location>
        <begin position="10"/>
        <end position="28"/>
    </location>
</feature>
<feature type="region of interest" description="Disordered" evidence="9">
    <location>
        <begin position="1"/>
        <end position="227"/>
    </location>
</feature>
<comment type="similarity">
    <text evidence="1">Belongs to the AAA ATPase family.</text>
</comment>
<dbReference type="GO" id="GO:0005634">
    <property type="term" value="C:nucleus"/>
    <property type="evidence" value="ECO:0007669"/>
    <property type="project" value="TreeGrafter"/>
</dbReference>
<feature type="compositionally biased region" description="Polar residues" evidence="9">
    <location>
        <begin position="71"/>
        <end position="81"/>
    </location>
</feature>
<feature type="compositionally biased region" description="Acidic residues" evidence="9">
    <location>
        <begin position="86"/>
        <end position="99"/>
    </location>
</feature>
<dbReference type="GO" id="GO:0016887">
    <property type="term" value="F:ATP hydrolysis activity"/>
    <property type="evidence" value="ECO:0007669"/>
    <property type="project" value="InterPro"/>
</dbReference>
<dbReference type="Pfam" id="PF00004">
    <property type="entry name" value="AAA"/>
    <property type="match status" value="1"/>
</dbReference>
<keyword evidence="3" id="KW-0067">ATP-binding</keyword>
<evidence type="ECO:0000256" key="3">
    <source>
        <dbReference type="ARBA" id="ARBA00022840"/>
    </source>
</evidence>
<organism evidence="11 12">
    <name type="scientific">Bemisia tabaci</name>
    <name type="common">Sweetpotato whitefly</name>
    <name type="synonym">Aleurodes tabaci</name>
    <dbReference type="NCBI Taxonomy" id="7038"/>
    <lineage>
        <taxon>Eukaryota</taxon>
        <taxon>Metazoa</taxon>
        <taxon>Ecdysozoa</taxon>
        <taxon>Arthropoda</taxon>
        <taxon>Hexapoda</taxon>
        <taxon>Insecta</taxon>
        <taxon>Pterygota</taxon>
        <taxon>Neoptera</taxon>
        <taxon>Paraneoptera</taxon>
        <taxon>Hemiptera</taxon>
        <taxon>Sternorrhyncha</taxon>
        <taxon>Aleyrodoidea</taxon>
        <taxon>Aleyrodidae</taxon>
        <taxon>Aleyrodinae</taxon>
        <taxon>Bemisia</taxon>
    </lineage>
</organism>
<evidence type="ECO:0000256" key="2">
    <source>
        <dbReference type="ARBA" id="ARBA00022741"/>
    </source>
</evidence>
<feature type="compositionally biased region" description="Polar residues" evidence="9">
    <location>
        <begin position="1067"/>
        <end position="1076"/>
    </location>
</feature>
<evidence type="ECO:0000256" key="1">
    <source>
        <dbReference type="ARBA" id="ARBA00006914"/>
    </source>
</evidence>
<gene>
    <name evidence="11" type="ORF">BEMITA_LOCUS1304</name>
</gene>
<dbReference type="SMART" id="SM00382">
    <property type="entry name" value="AAA"/>
    <property type="match status" value="1"/>
</dbReference>
<dbReference type="InterPro" id="IPR045199">
    <property type="entry name" value="ATAD2-like"/>
</dbReference>
<dbReference type="Pfam" id="PF17862">
    <property type="entry name" value="AAA_lid_3"/>
    <property type="match status" value="1"/>
</dbReference>
<evidence type="ECO:0000259" key="10">
    <source>
        <dbReference type="PROSITE" id="PS50014"/>
    </source>
</evidence>
<evidence type="ECO:0000313" key="11">
    <source>
        <dbReference type="EMBL" id="CAH0381683.1"/>
    </source>
</evidence>
<dbReference type="GO" id="GO:0045815">
    <property type="term" value="P:transcription initiation-coupled chromatin remodeling"/>
    <property type="evidence" value="ECO:0007669"/>
    <property type="project" value="TreeGrafter"/>
</dbReference>
<dbReference type="InterPro" id="IPR001487">
    <property type="entry name" value="Bromodomain"/>
</dbReference>
<dbReference type="Proteomes" id="UP001152759">
    <property type="component" value="Chromosome 1"/>
</dbReference>
<sequence length="1303" mass="147633">MMVSPREPIPSTSRNRTNSTERSLQDSQEGIRRSTRQRKLKYENYSDSWIVGAQTLRGYPMYNTRGEAYSQDLSEQASRSPKQPDETEDGETEDNEEVEEEKRQVLERPRRNLRKVKEGDDSSDKLKNGTEENNKEETANGTGIFDQDMYSRVKSRRPRQATIYTVPTRSSLRQRNIQQQDAGSSGDEPSSSSDEEEEEEVETKRVSRRVSRPMRETRSVDVVMTERSSGIKYHLRKTKPVVKPFQLQPAPANRRSSRVLRVLCDTVRRRRRRRSTSSSSDSSSSSAMSHAGHSKVPGRGRQTKARKGLDKSMRGGGGSGKVMDGKTGLVHGGKAGRLADIDPVTLDTSIRFEHVGGLENHVRCLQEMVVFPMLYTEIFKKFNVKPPKGVLFHGPPGTGKTLLARALANECSQGQRKVSFFMRKGADCLCKWVGESERQLRLLFEQAYEMRPSIIFFDELDGLAPVRSSKQDQIHASIVSTLLALMDGLTDRGEIIVIGATNRIDAIDPALRRPGRFDRELYFPLPAKKERQEILRIHVDKWEQPPSPELLDYLAEQTSGYCGSDLRSLCSEAVIQALRRRYPQIYKSSLKLLLNPDNVKVEKLDFEKALQSIVSASSRVTIKPGRKLPSFIEPLLKSSLEELIRHTQKIFPHCTNQDVLGLRLVHSPRLLITGSKVHINLLTSGLLHHIEHCPVHTLDVSCLFSVSARAPEEAIIQIFSEMRRLLPCVLFIPEVNEFWDVIQPSVKAVLLSQIYNLDCTSPLLIVATSSSKKVSHEIRKLFNSYQGDIFATSNPDSKARENFFRPLLLERALKPPPKPKFEEEQLEELPVAPPPSPPKLTESQLKDLYDKEENTLRELRIFLRQICTKLANNKQFFMFTKPVDIEEVPDYLQIIQQPMDLETMMTKIDLHRYTCAQDFLNDIDLLVRNALEYNPDRDPADKLVRHRACYLRDTAYALIKAEMDSDFEEQCKSIRGARQQREKVESSVHVAESFVPEFVHTKPVTETHPALAPSWYQKDAVNKKENGPHANATNTYNSSNVRRRKRRTSLWAKGIAAKRKKIVKSEPSANETENSPGTPPSKKLSGSNTNLAKKNSCSPTSPAVSAVENSMTTPARYPTKAERKEPCQMATSTPIHITHRTRSSSREHVSTEKTAEEPLVNGYNESSDEEMAAKEEKEGTVIDVEESALLSDDDSEDCQSPVLLKKEVNVITVSKTALGLLLSEVVQVTEDVESIEPLIYLYSQFKKIIGLYIKKTDRTNLVQDLQEELQRFVRFFVTREEDPDLNLDESICTILETSTAQQC</sequence>
<feature type="region of interest" description="Disordered" evidence="9">
    <location>
        <begin position="815"/>
        <end position="842"/>
    </location>
</feature>
<dbReference type="PROSITE" id="PS50014">
    <property type="entry name" value="BROMODOMAIN_2"/>
    <property type="match status" value="1"/>
</dbReference>
<evidence type="ECO:0000256" key="4">
    <source>
        <dbReference type="ARBA" id="ARBA00023117"/>
    </source>
</evidence>
<feature type="compositionally biased region" description="Polar residues" evidence="9">
    <location>
        <begin position="162"/>
        <end position="183"/>
    </location>
</feature>
<name>A0A9P0EZA2_BEMTA</name>
<dbReference type="GO" id="GO:0005524">
    <property type="term" value="F:ATP binding"/>
    <property type="evidence" value="ECO:0007669"/>
    <property type="project" value="UniProtKB-KW"/>
</dbReference>
<feature type="region of interest" description="Disordered" evidence="9">
    <location>
        <begin position="1024"/>
        <end position="1129"/>
    </location>
</feature>
<dbReference type="SMART" id="SM00297">
    <property type="entry name" value="BROMO"/>
    <property type="match status" value="1"/>
</dbReference>
<evidence type="ECO:0000256" key="9">
    <source>
        <dbReference type="SAM" id="MobiDB-lite"/>
    </source>
</evidence>
<dbReference type="GO" id="GO:0003682">
    <property type="term" value="F:chromatin binding"/>
    <property type="evidence" value="ECO:0007669"/>
    <property type="project" value="TreeGrafter"/>
</dbReference>
<feature type="compositionally biased region" description="Low complexity" evidence="9">
    <location>
        <begin position="276"/>
        <end position="286"/>
    </location>
</feature>
<dbReference type="PRINTS" id="PR00503">
    <property type="entry name" value="BROMODOMAIN"/>
</dbReference>
<keyword evidence="12" id="KW-1185">Reference proteome</keyword>
<dbReference type="InterPro" id="IPR018359">
    <property type="entry name" value="Bromodomain_CS"/>
</dbReference>
<dbReference type="CDD" id="cd05528">
    <property type="entry name" value="Bromo_AAA"/>
    <property type="match status" value="1"/>
</dbReference>
<dbReference type="SUPFAM" id="SSF52540">
    <property type="entry name" value="P-loop containing nucleoside triphosphate hydrolases"/>
    <property type="match status" value="2"/>
</dbReference>